<organism evidence="1 2">
    <name type="scientific">Paramecium tetraurelia</name>
    <dbReference type="NCBI Taxonomy" id="5888"/>
    <lineage>
        <taxon>Eukaryota</taxon>
        <taxon>Sar</taxon>
        <taxon>Alveolata</taxon>
        <taxon>Ciliophora</taxon>
        <taxon>Intramacronucleata</taxon>
        <taxon>Oligohymenophorea</taxon>
        <taxon>Peniculida</taxon>
        <taxon>Parameciidae</taxon>
        <taxon>Paramecium</taxon>
    </lineage>
</organism>
<keyword evidence="2" id="KW-1185">Reference proteome</keyword>
<evidence type="ECO:0000313" key="1">
    <source>
        <dbReference type="EMBL" id="CAK74575.1"/>
    </source>
</evidence>
<dbReference type="SUPFAM" id="SSF82185">
    <property type="entry name" value="Histone H3 K4-specific methyltransferase SET7/9 N-terminal domain"/>
    <property type="match status" value="1"/>
</dbReference>
<dbReference type="OrthoDB" id="317072at2759"/>
<dbReference type="Proteomes" id="UP000000600">
    <property type="component" value="Unassembled WGS sequence"/>
</dbReference>
<accession>A0CUV8</accession>
<dbReference type="PANTHER" id="PTHR33706:SF1">
    <property type="entry name" value="TPR REPEAT PROTEIN"/>
    <property type="match status" value="1"/>
</dbReference>
<dbReference type="Gene3D" id="2.20.110.10">
    <property type="entry name" value="Histone H3 K4-specific methyltransferase SET7/9 N-terminal domain"/>
    <property type="match status" value="1"/>
</dbReference>
<dbReference type="EMBL" id="CT868193">
    <property type="protein sequence ID" value="CAK74575.1"/>
    <property type="molecule type" value="Genomic_DNA"/>
</dbReference>
<dbReference type="KEGG" id="ptm:GSPATT00039030001"/>
<dbReference type="HOGENOM" id="CLU_367045_0_0_1"/>
<reference evidence="1 2" key="1">
    <citation type="journal article" date="2006" name="Nature">
        <title>Global trends of whole-genome duplications revealed by the ciliate Paramecium tetraurelia.</title>
        <authorList>
            <consortium name="Genoscope"/>
            <person name="Aury J.-M."/>
            <person name="Jaillon O."/>
            <person name="Duret L."/>
            <person name="Noel B."/>
            <person name="Jubin C."/>
            <person name="Porcel B.M."/>
            <person name="Segurens B."/>
            <person name="Daubin V."/>
            <person name="Anthouard V."/>
            <person name="Aiach N."/>
            <person name="Arnaiz O."/>
            <person name="Billaut A."/>
            <person name="Beisson J."/>
            <person name="Blanc I."/>
            <person name="Bouhouche K."/>
            <person name="Camara F."/>
            <person name="Duharcourt S."/>
            <person name="Guigo R."/>
            <person name="Gogendeau D."/>
            <person name="Katinka M."/>
            <person name="Keller A.-M."/>
            <person name="Kissmehl R."/>
            <person name="Klotz C."/>
            <person name="Koll F."/>
            <person name="Le Moue A."/>
            <person name="Lepere C."/>
            <person name="Malinsky S."/>
            <person name="Nowacki M."/>
            <person name="Nowak J.K."/>
            <person name="Plattner H."/>
            <person name="Poulain J."/>
            <person name="Ruiz F."/>
            <person name="Serrano V."/>
            <person name="Zagulski M."/>
            <person name="Dessen P."/>
            <person name="Betermier M."/>
            <person name="Weissenbach J."/>
            <person name="Scarpelli C."/>
            <person name="Schachter V."/>
            <person name="Sperling L."/>
            <person name="Meyer E."/>
            <person name="Cohen J."/>
            <person name="Wincker P."/>
        </authorList>
    </citation>
    <scope>NUCLEOTIDE SEQUENCE [LARGE SCALE GENOMIC DNA]</scope>
    <source>
        <strain evidence="1 2">Stock d4-2</strain>
    </source>
</reference>
<dbReference type="RefSeq" id="XP_001441972.1">
    <property type="nucleotide sequence ID" value="XM_001441935.1"/>
</dbReference>
<dbReference type="OMA" id="GECKIMY"/>
<dbReference type="AlphaFoldDB" id="A0CUV8"/>
<protein>
    <submittedName>
        <fullName evidence="1">Uncharacterized protein</fullName>
    </submittedName>
</protein>
<gene>
    <name evidence="1" type="ORF">GSPATT00039030001</name>
</gene>
<proteinExistence type="predicted"/>
<evidence type="ECO:0000313" key="2">
    <source>
        <dbReference type="Proteomes" id="UP000000600"/>
    </source>
</evidence>
<name>A0CUV8_PARTE</name>
<dbReference type="PANTHER" id="PTHR33706">
    <property type="entry name" value="MORN VARIANT REPEAT PROTEIN"/>
    <property type="match status" value="1"/>
</dbReference>
<sequence length="760" mass="88716">MGFFLQSIYLNHILNQISKRKQKLNTIYFGWSILRCQNILDIQEEPQKLNNLEQIKYLNWVVECGQNKKRIGRWVATWNGEVLQEVGGKYKNGEKQGFWKEPISNYWAKAKAFEIGEYINNVKRGFWMFIYKDQEIGGGEYNQYGEKNGEWIELSEGFCNDSQVTYKGQYKNGIKIDKWKTFMVHNGNKKMIGGGSYDNLGVKYGQWIDISKEFQADQFITYKGQYQNGRRVGQWNIFYSEYNLQDDLIDELIGGGLYDKDAKGLKIGQWTDISKGFNNNSYVTYHGQYIIGQKVGRWNTYYRRSKKKQDELMQNLYSITINSGGGLYDENGSGKKIENWIELADCFKDLSQVIYEGQYINGKKIGRWEIKYRSDDLHVFERIGGGQYDEVNLGMKVGNWIEISNEFNRTSQVMYYVTYKNGKKVGECKIMYKYDASDLPSLIGGGCYNEKGNKIGQWADIFIGFKDQLQIIQQGKYKNGKKIGSWIIIQMLNNDSKNEEIGGGSYDQEGEGIKIGKWVEICEGYSTQAQIIYDGEYKNGKKVAKWNIKHRNSADESFVEMQEFLIKTICLSGGGAYDEQGIKVGNWKEISDEFKNSSQIIWNGHYEDGRKKGNWEILYQRKSKTNYQKIGGGLYDYQNYCLMHGQWIQISEGFSNSSQLIHKGEYKNGQKVGKWETQFREYVDQPFQSIGFGCYEQRNGIKNGNWTEPSWRFWDETQIIYEGEYYNDKKIGLWMEKKREKGNVDSFRNQREIVYDHNDD</sequence>
<dbReference type="GeneID" id="5027761"/>
<dbReference type="InParanoid" id="A0CUV8"/>